<accession>A0AAN6RPF8</accession>
<proteinExistence type="predicted"/>
<reference evidence="1" key="1">
    <citation type="journal article" date="2023" name="Mol. Phylogenet. Evol.">
        <title>Genome-scale phylogeny and comparative genomics of the fungal order Sordariales.</title>
        <authorList>
            <person name="Hensen N."/>
            <person name="Bonometti L."/>
            <person name="Westerberg I."/>
            <person name="Brannstrom I.O."/>
            <person name="Guillou S."/>
            <person name="Cros-Aarteil S."/>
            <person name="Calhoun S."/>
            <person name="Haridas S."/>
            <person name="Kuo A."/>
            <person name="Mondo S."/>
            <person name="Pangilinan J."/>
            <person name="Riley R."/>
            <person name="LaButti K."/>
            <person name="Andreopoulos B."/>
            <person name="Lipzen A."/>
            <person name="Chen C."/>
            <person name="Yan M."/>
            <person name="Daum C."/>
            <person name="Ng V."/>
            <person name="Clum A."/>
            <person name="Steindorff A."/>
            <person name="Ohm R.A."/>
            <person name="Martin F."/>
            <person name="Silar P."/>
            <person name="Natvig D.O."/>
            <person name="Lalanne C."/>
            <person name="Gautier V."/>
            <person name="Ament-Velasquez S.L."/>
            <person name="Kruys A."/>
            <person name="Hutchinson M.I."/>
            <person name="Powell A.J."/>
            <person name="Barry K."/>
            <person name="Miller A.N."/>
            <person name="Grigoriev I.V."/>
            <person name="Debuchy R."/>
            <person name="Gladieux P."/>
            <person name="Hiltunen Thoren M."/>
            <person name="Johannesson H."/>
        </authorList>
    </citation>
    <scope>NUCLEOTIDE SEQUENCE</scope>
    <source>
        <strain evidence="1">CBS 103.79</strain>
    </source>
</reference>
<keyword evidence="2" id="KW-1185">Reference proteome</keyword>
<evidence type="ECO:0000313" key="2">
    <source>
        <dbReference type="Proteomes" id="UP001303889"/>
    </source>
</evidence>
<organism evidence="1 2">
    <name type="scientific">Staphylotrichum tortipilum</name>
    <dbReference type="NCBI Taxonomy" id="2831512"/>
    <lineage>
        <taxon>Eukaryota</taxon>
        <taxon>Fungi</taxon>
        <taxon>Dikarya</taxon>
        <taxon>Ascomycota</taxon>
        <taxon>Pezizomycotina</taxon>
        <taxon>Sordariomycetes</taxon>
        <taxon>Sordariomycetidae</taxon>
        <taxon>Sordariales</taxon>
        <taxon>Chaetomiaceae</taxon>
        <taxon>Staphylotrichum</taxon>
    </lineage>
</organism>
<dbReference type="EMBL" id="MU856191">
    <property type="protein sequence ID" value="KAK3897351.1"/>
    <property type="molecule type" value="Genomic_DNA"/>
</dbReference>
<sequence length="53" mass="5897">PWDSLESLVTSLEGEDKGVFLDLLRGLLCWLPEERLAAAQAYRHAWLRGGGAE</sequence>
<dbReference type="AlphaFoldDB" id="A0AAN6RPF8"/>
<reference evidence="1" key="2">
    <citation type="submission" date="2023-05" db="EMBL/GenBank/DDBJ databases">
        <authorList>
            <consortium name="Lawrence Berkeley National Laboratory"/>
            <person name="Steindorff A."/>
            <person name="Hensen N."/>
            <person name="Bonometti L."/>
            <person name="Westerberg I."/>
            <person name="Brannstrom I.O."/>
            <person name="Guillou S."/>
            <person name="Cros-Aarteil S."/>
            <person name="Calhoun S."/>
            <person name="Haridas S."/>
            <person name="Kuo A."/>
            <person name="Mondo S."/>
            <person name="Pangilinan J."/>
            <person name="Riley R."/>
            <person name="Labutti K."/>
            <person name="Andreopoulos B."/>
            <person name="Lipzen A."/>
            <person name="Chen C."/>
            <person name="Yanf M."/>
            <person name="Daum C."/>
            <person name="Ng V."/>
            <person name="Clum A."/>
            <person name="Ohm R."/>
            <person name="Martin F."/>
            <person name="Silar P."/>
            <person name="Natvig D."/>
            <person name="Lalanne C."/>
            <person name="Gautier V."/>
            <person name="Ament-Velasquez S.L."/>
            <person name="Kruys A."/>
            <person name="Hutchinson M.I."/>
            <person name="Powell A.J."/>
            <person name="Barry K."/>
            <person name="Miller A.N."/>
            <person name="Grigoriev I.V."/>
            <person name="Debuchy R."/>
            <person name="Gladieux P."/>
            <person name="Thoren M.H."/>
            <person name="Johannesson H."/>
        </authorList>
    </citation>
    <scope>NUCLEOTIDE SEQUENCE</scope>
    <source>
        <strain evidence="1">CBS 103.79</strain>
    </source>
</reference>
<dbReference type="Proteomes" id="UP001303889">
    <property type="component" value="Unassembled WGS sequence"/>
</dbReference>
<name>A0AAN6RPF8_9PEZI</name>
<feature type="non-terminal residue" evidence="1">
    <location>
        <position position="1"/>
    </location>
</feature>
<comment type="caution">
    <text evidence="1">The sequence shown here is derived from an EMBL/GenBank/DDBJ whole genome shotgun (WGS) entry which is preliminary data.</text>
</comment>
<evidence type="ECO:0008006" key="3">
    <source>
        <dbReference type="Google" id="ProtNLM"/>
    </source>
</evidence>
<evidence type="ECO:0000313" key="1">
    <source>
        <dbReference type="EMBL" id="KAK3897351.1"/>
    </source>
</evidence>
<dbReference type="Gene3D" id="1.10.510.10">
    <property type="entry name" value="Transferase(Phosphotransferase) domain 1"/>
    <property type="match status" value="1"/>
</dbReference>
<protein>
    <recommendedName>
        <fullName evidence="3">Protein kinase domain-containing protein</fullName>
    </recommendedName>
</protein>
<gene>
    <name evidence="1" type="ORF">C8A05DRAFT_19867</name>
</gene>